<dbReference type="Pfam" id="PF05837">
    <property type="entry name" value="CENP-H"/>
    <property type="match status" value="1"/>
</dbReference>
<gene>
    <name evidence="10" type="ORF">BABINDRAFT_166221</name>
</gene>
<evidence type="ECO:0000259" key="9">
    <source>
        <dbReference type="Pfam" id="PF05837"/>
    </source>
</evidence>
<proteinExistence type="inferred from homology"/>
<feature type="coiled-coil region" evidence="8">
    <location>
        <begin position="185"/>
        <end position="212"/>
    </location>
</feature>
<keyword evidence="8" id="KW-0175">Coiled coil</keyword>
<keyword evidence="11" id="KW-1185">Reference proteome</keyword>
<accession>A0A1E3QSD0</accession>
<comment type="subcellular location">
    <subcellularLocation>
        <location evidence="2">Chromosome</location>
        <location evidence="2">Centromere</location>
        <location evidence="2">Kinetochore</location>
    </subcellularLocation>
    <subcellularLocation>
        <location evidence="1">Nucleus</location>
    </subcellularLocation>
</comment>
<evidence type="ECO:0000256" key="3">
    <source>
        <dbReference type="ARBA" id="ARBA00022454"/>
    </source>
</evidence>
<reference evidence="11" key="1">
    <citation type="submission" date="2016-05" db="EMBL/GenBank/DDBJ databases">
        <title>Comparative genomics of biotechnologically important yeasts.</title>
        <authorList>
            <consortium name="DOE Joint Genome Institute"/>
            <person name="Riley R."/>
            <person name="Haridas S."/>
            <person name="Wolfe K.H."/>
            <person name="Lopes M.R."/>
            <person name="Hittinger C.T."/>
            <person name="Goker M."/>
            <person name="Salamov A."/>
            <person name="Wisecaver J."/>
            <person name="Long T.M."/>
            <person name="Aerts A.L."/>
            <person name="Barry K."/>
            <person name="Choi C."/>
            <person name="Clum A."/>
            <person name="Coughlan A.Y."/>
            <person name="Deshpande S."/>
            <person name="Douglass A.P."/>
            <person name="Hanson S.J."/>
            <person name="Klenk H.-P."/>
            <person name="Labutti K."/>
            <person name="Lapidus A."/>
            <person name="Lindquist E."/>
            <person name="Lipzen A."/>
            <person name="Meier-Kolthoff J.P."/>
            <person name="Ohm R.A."/>
            <person name="Otillar R.P."/>
            <person name="Pangilinan J."/>
            <person name="Peng Y."/>
            <person name="Rokas A."/>
            <person name="Rosa C.A."/>
            <person name="Scheuner C."/>
            <person name="Sibirny A.A."/>
            <person name="Slot J.C."/>
            <person name="Stielow J.B."/>
            <person name="Sun H."/>
            <person name="Kurtzman C.P."/>
            <person name="Blackwell M."/>
            <person name="Grigoriev I.V."/>
            <person name="Jeffries T.W."/>
        </authorList>
    </citation>
    <scope>NUCLEOTIDE SEQUENCE [LARGE SCALE GENOMIC DNA]</scope>
    <source>
        <strain evidence="11">NRRL Y-12698</strain>
    </source>
</reference>
<keyword evidence="6" id="KW-0137">Centromere</keyword>
<evidence type="ECO:0000256" key="4">
    <source>
        <dbReference type="ARBA" id="ARBA00022838"/>
    </source>
</evidence>
<evidence type="ECO:0000313" key="10">
    <source>
        <dbReference type="EMBL" id="ODQ80616.1"/>
    </source>
</evidence>
<dbReference type="GO" id="GO:0000776">
    <property type="term" value="C:kinetochore"/>
    <property type="evidence" value="ECO:0007669"/>
    <property type="project" value="UniProtKB-KW"/>
</dbReference>
<evidence type="ECO:0000256" key="7">
    <source>
        <dbReference type="ARBA" id="ARBA00025735"/>
    </source>
</evidence>
<evidence type="ECO:0000256" key="8">
    <source>
        <dbReference type="SAM" id="Coils"/>
    </source>
</evidence>
<comment type="similarity">
    <text evidence="7">Belongs to the CENP-H/MCM16 family.</text>
</comment>
<evidence type="ECO:0000256" key="5">
    <source>
        <dbReference type="ARBA" id="ARBA00023242"/>
    </source>
</evidence>
<dbReference type="Proteomes" id="UP000094336">
    <property type="component" value="Unassembled WGS sequence"/>
</dbReference>
<dbReference type="RefSeq" id="XP_018985944.1">
    <property type="nucleotide sequence ID" value="XM_019130406.1"/>
</dbReference>
<keyword evidence="5" id="KW-0539">Nucleus</keyword>
<protein>
    <recommendedName>
        <fullName evidence="9">Centromere protein H C-terminal domain-containing protein</fullName>
    </recommendedName>
</protein>
<evidence type="ECO:0000313" key="11">
    <source>
        <dbReference type="Proteomes" id="UP000094336"/>
    </source>
</evidence>
<feature type="domain" description="Centromere protein H C-terminal" evidence="9">
    <location>
        <begin position="113"/>
        <end position="264"/>
    </location>
</feature>
<dbReference type="GO" id="GO:0005634">
    <property type="term" value="C:nucleus"/>
    <property type="evidence" value="ECO:0007669"/>
    <property type="project" value="UniProtKB-SubCell"/>
</dbReference>
<dbReference type="GO" id="GO:0051382">
    <property type="term" value="P:kinetochore assembly"/>
    <property type="evidence" value="ECO:0007669"/>
    <property type="project" value="InterPro"/>
</dbReference>
<evidence type="ECO:0000256" key="2">
    <source>
        <dbReference type="ARBA" id="ARBA00004629"/>
    </source>
</evidence>
<keyword evidence="3" id="KW-0158">Chromosome</keyword>
<evidence type="ECO:0000256" key="6">
    <source>
        <dbReference type="ARBA" id="ARBA00023328"/>
    </source>
</evidence>
<name>A0A1E3QSD0_9ASCO</name>
<dbReference type="EMBL" id="KV454429">
    <property type="protein sequence ID" value="ODQ80616.1"/>
    <property type="molecule type" value="Genomic_DNA"/>
</dbReference>
<dbReference type="AlphaFoldDB" id="A0A1E3QSD0"/>
<organism evidence="10 11">
    <name type="scientific">Babjeviella inositovora NRRL Y-12698</name>
    <dbReference type="NCBI Taxonomy" id="984486"/>
    <lineage>
        <taxon>Eukaryota</taxon>
        <taxon>Fungi</taxon>
        <taxon>Dikarya</taxon>
        <taxon>Ascomycota</taxon>
        <taxon>Saccharomycotina</taxon>
        <taxon>Pichiomycetes</taxon>
        <taxon>Serinales incertae sedis</taxon>
        <taxon>Babjeviella</taxon>
    </lineage>
</organism>
<keyword evidence="4" id="KW-0995">Kinetochore</keyword>
<sequence>MPNMTFPSLETEKYTEYETGKIPIIDEDAAAEVSVEDDSPLGQLQRRYVKTCAALVTKIDEMLVLVHSKDVLDDELDKVLGTVDPVVLLHGDNDKDPRRTKLVAAIDFFKHMLQTRLQVLENISLTMPILKAIHLSGPYEILSLTREMSVVPQLRLRDQLAKTIAHMSAARGEKEGEVASLVAANAVRQKLVNKLMDEYKELKRRKLKSVKRTLHPEDVLQSKASLAKVRLRTAILSEFLTTFIASSGLDWGANEQLCEIVLFCGEEPDEET</sequence>
<dbReference type="GeneID" id="30148259"/>
<dbReference type="InterPro" id="IPR008426">
    <property type="entry name" value="CENP-H_C"/>
</dbReference>
<evidence type="ECO:0000256" key="1">
    <source>
        <dbReference type="ARBA" id="ARBA00004123"/>
    </source>
</evidence>
<dbReference type="OrthoDB" id="2274804at2759"/>